<dbReference type="AlphaFoldDB" id="A0A816G3A5"/>
<gene>
    <name evidence="4" type="ORF">EDS130_LOCUS45715</name>
    <name evidence="5" type="ORF">XAT740_LOCUS58340</name>
</gene>
<evidence type="ECO:0000259" key="3">
    <source>
        <dbReference type="Pfam" id="PF13359"/>
    </source>
</evidence>
<name>A0A816G3A5_ADIRI</name>
<dbReference type="GO" id="GO:0046872">
    <property type="term" value="F:metal ion binding"/>
    <property type="evidence" value="ECO:0007669"/>
    <property type="project" value="UniProtKB-KW"/>
</dbReference>
<dbReference type="PANTHER" id="PTHR23080">
    <property type="entry name" value="THAP DOMAIN PROTEIN"/>
    <property type="match status" value="1"/>
</dbReference>
<dbReference type="EMBL" id="CAJNOR010012680">
    <property type="protein sequence ID" value="CAF1669158.1"/>
    <property type="molecule type" value="Genomic_DNA"/>
</dbReference>
<organism evidence="5 6">
    <name type="scientific">Adineta ricciae</name>
    <name type="common">Rotifer</name>
    <dbReference type="NCBI Taxonomy" id="249248"/>
    <lineage>
        <taxon>Eukaryota</taxon>
        <taxon>Metazoa</taxon>
        <taxon>Spiralia</taxon>
        <taxon>Gnathifera</taxon>
        <taxon>Rotifera</taxon>
        <taxon>Eurotatoria</taxon>
        <taxon>Bdelloidea</taxon>
        <taxon>Adinetida</taxon>
        <taxon>Adinetidae</taxon>
        <taxon>Adineta</taxon>
    </lineage>
</organism>
<accession>A0A816G3A5</accession>
<keyword evidence="6" id="KW-1185">Reference proteome</keyword>
<dbReference type="PANTHER" id="PTHR23080:SF141">
    <property type="entry name" value="TRANSPOSASE HELIX-TURN-HELIX DOMAIN-CONTAINING PROTEIN"/>
    <property type="match status" value="1"/>
</dbReference>
<evidence type="ECO:0000313" key="4">
    <source>
        <dbReference type="EMBL" id="CAF1546862.1"/>
    </source>
</evidence>
<reference evidence="5" key="1">
    <citation type="submission" date="2021-02" db="EMBL/GenBank/DDBJ databases">
        <authorList>
            <person name="Nowell W R."/>
        </authorList>
    </citation>
    <scope>NUCLEOTIDE SEQUENCE</scope>
</reference>
<evidence type="ECO:0000256" key="2">
    <source>
        <dbReference type="ARBA" id="ARBA00022723"/>
    </source>
</evidence>
<protein>
    <recommendedName>
        <fullName evidence="3">DDE Tnp4 domain-containing protein</fullName>
    </recommendedName>
</protein>
<keyword evidence="2" id="KW-0479">Metal-binding</keyword>
<dbReference type="Proteomes" id="UP000663828">
    <property type="component" value="Unassembled WGS sequence"/>
</dbReference>
<dbReference type="EMBL" id="CAJNOJ010001222">
    <property type="protein sequence ID" value="CAF1546862.1"/>
    <property type="molecule type" value="Genomic_DNA"/>
</dbReference>
<comment type="cofactor">
    <cofactor evidence="1">
        <name>a divalent metal cation</name>
        <dbReference type="ChEBI" id="CHEBI:60240"/>
    </cofactor>
</comment>
<dbReference type="Pfam" id="PF13359">
    <property type="entry name" value="DDE_Tnp_4"/>
    <property type="match status" value="1"/>
</dbReference>
<dbReference type="OrthoDB" id="6122338at2759"/>
<proteinExistence type="predicted"/>
<evidence type="ECO:0000313" key="6">
    <source>
        <dbReference type="Proteomes" id="UP000663828"/>
    </source>
</evidence>
<comment type="caution">
    <text evidence="5">The sequence shown here is derived from an EMBL/GenBank/DDBJ whole genome shotgun (WGS) entry which is preliminary data.</text>
</comment>
<evidence type="ECO:0000256" key="1">
    <source>
        <dbReference type="ARBA" id="ARBA00001968"/>
    </source>
</evidence>
<sequence length="265" mass="30705">MKHYPSLCVLPMATIIDDDQSINDFSGFRSYNIFRMVFELFQSQLDEQELLGAPAFDYKTRTLFFQADYFNISQATVTRIVIWPTRVNTKSTTFQNEEELFWYSREHRLHGARDRTIYDSSRSARHMVHLQESQYSKRFAIWKSLSSNISIFWGGGIMADREFALDAIHPPFLGRHKKLSAEMVLTAWMVARNRIHVERCMGRLKNFILLNGIIPLKSIYSQVDHSGAVFADSSKFLAAGTDRAIIAWVFVLFLTVFDEPLVKII</sequence>
<dbReference type="Proteomes" id="UP000663852">
    <property type="component" value="Unassembled WGS sequence"/>
</dbReference>
<evidence type="ECO:0000313" key="5">
    <source>
        <dbReference type="EMBL" id="CAF1669158.1"/>
    </source>
</evidence>
<feature type="domain" description="DDE Tnp4" evidence="3">
    <location>
        <begin position="101"/>
        <end position="218"/>
    </location>
</feature>
<dbReference type="InterPro" id="IPR027806">
    <property type="entry name" value="HARBI1_dom"/>
</dbReference>